<protein>
    <submittedName>
        <fullName evidence="5">SDR family NAD(P)-dependent oxidoreductase</fullName>
    </submittedName>
</protein>
<dbReference type="EMBL" id="CP093379">
    <property type="protein sequence ID" value="UNM97312.1"/>
    <property type="molecule type" value="Genomic_DNA"/>
</dbReference>
<name>A0ABY3X8C7_9GAMM</name>
<evidence type="ECO:0000313" key="6">
    <source>
        <dbReference type="Proteomes" id="UP000829542"/>
    </source>
</evidence>
<evidence type="ECO:0000256" key="3">
    <source>
        <dbReference type="ARBA" id="ARBA00022857"/>
    </source>
</evidence>
<dbReference type="PROSITE" id="PS00061">
    <property type="entry name" value="ADH_SHORT"/>
    <property type="match status" value="1"/>
</dbReference>
<keyword evidence="2" id="KW-0963">Cytoplasm</keyword>
<gene>
    <name evidence="5" type="ORF">MMG00_05545</name>
</gene>
<keyword evidence="3" id="KW-0521">NADP</keyword>
<evidence type="ECO:0000256" key="1">
    <source>
        <dbReference type="ARBA" id="ARBA00004496"/>
    </source>
</evidence>
<reference evidence="5 6" key="1">
    <citation type="submission" date="2022-03" db="EMBL/GenBank/DDBJ databases">
        <title>Ignatzschineria rhizosphaerae HR5S32.</title>
        <authorList>
            <person name="Sun J.Q."/>
            <person name="Feng J.Y."/>
        </authorList>
    </citation>
    <scope>NUCLEOTIDE SEQUENCE [LARGE SCALE GENOMIC DNA]</scope>
    <source>
        <strain evidence="5 6">HR5S32</strain>
    </source>
</reference>
<sequence length="239" mass="25973">MKIFIITGASKGIGNALATILESEGHKVLRIARSNPDNLSNLMPLDITTDNANTKILKWLKPLISLATEITLINNAGMIGPIEQIGQLDNAHLEKAIALNVIAPISLTNDFAALTQDLPISKNVINISSGAGRHVYSGWSIYCTTKAAIDQFTRAMHVEQTTKPYPIYVSALAPGVIDTDMQVEIRGSKKTAFPNIDRFVDLKENGNLLSPHESATMILNYLNSPLMKGDNPIADVRDI</sequence>
<accession>A0ABY3X8C7</accession>
<dbReference type="InterPro" id="IPR002347">
    <property type="entry name" value="SDR_fam"/>
</dbReference>
<dbReference type="Gene3D" id="3.40.50.720">
    <property type="entry name" value="NAD(P)-binding Rossmann-like Domain"/>
    <property type="match status" value="1"/>
</dbReference>
<keyword evidence="4" id="KW-0560">Oxidoreductase</keyword>
<organism evidence="5 6">
    <name type="scientific">Ignatzschineria rhizosphaerae</name>
    <dbReference type="NCBI Taxonomy" id="2923279"/>
    <lineage>
        <taxon>Bacteria</taxon>
        <taxon>Pseudomonadati</taxon>
        <taxon>Pseudomonadota</taxon>
        <taxon>Gammaproteobacteria</taxon>
        <taxon>Cardiobacteriales</taxon>
        <taxon>Ignatzschineriaceae</taxon>
        <taxon>Ignatzschineria</taxon>
    </lineage>
</organism>
<evidence type="ECO:0000313" key="5">
    <source>
        <dbReference type="EMBL" id="UNM97312.1"/>
    </source>
</evidence>
<comment type="subcellular location">
    <subcellularLocation>
        <location evidence="1">Cytoplasm</location>
    </subcellularLocation>
</comment>
<dbReference type="SUPFAM" id="SSF51735">
    <property type="entry name" value="NAD(P)-binding Rossmann-fold domains"/>
    <property type="match status" value="1"/>
</dbReference>
<dbReference type="PRINTS" id="PR00081">
    <property type="entry name" value="GDHRDH"/>
</dbReference>
<dbReference type="Proteomes" id="UP000829542">
    <property type="component" value="Chromosome"/>
</dbReference>
<dbReference type="InterPro" id="IPR020904">
    <property type="entry name" value="Sc_DH/Rdtase_CS"/>
</dbReference>
<dbReference type="Pfam" id="PF00106">
    <property type="entry name" value="adh_short"/>
    <property type="match status" value="1"/>
</dbReference>
<evidence type="ECO:0000256" key="2">
    <source>
        <dbReference type="ARBA" id="ARBA00022490"/>
    </source>
</evidence>
<dbReference type="InterPro" id="IPR036291">
    <property type="entry name" value="NAD(P)-bd_dom_sf"/>
</dbReference>
<keyword evidence="6" id="KW-1185">Reference proteome</keyword>
<dbReference type="InterPro" id="IPR051721">
    <property type="entry name" value="Biopterin_syn/organic_redct"/>
</dbReference>
<dbReference type="RefSeq" id="WP_242152582.1">
    <property type="nucleotide sequence ID" value="NZ_CP093379.1"/>
</dbReference>
<evidence type="ECO:0000256" key="4">
    <source>
        <dbReference type="ARBA" id="ARBA00023002"/>
    </source>
</evidence>
<dbReference type="PANTHER" id="PTHR44085:SF2">
    <property type="entry name" value="SEPIAPTERIN REDUCTASE"/>
    <property type="match status" value="1"/>
</dbReference>
<proteinExistence type="predicted"/>
<dbReference type="PANTHER" id="PTHR44085">
    <property type="entry name" value="SEPIAPTERIN REDUCTASE"/>
    <property type="match status" value="1"/>
</dbReference>